<name>A0ABV4CR57_9PSEU</name>
<sequence>MAKKKDKTVTDADEALARARSAASDLKPKDEALYWAVMAQALVLDEIRGMMREDRANRGSVELPEQAPARETARVSVVED</sequence>
<comment type="caution">
    <text evidence="2">The sequence shown here is derived from an EMBL/GenBank/DDBJ whole genome shotgun (WGS) entry which is preliminary data.</text>
</comment>
<proteinExistence type="predicted"/>
<dbReference type="RefSeq" id="WP_345359325.1">
    <property type="nucleotide sequence ID" value="NZ_BAABII010000004.1"/>
</dbReference>
<feature type="region of interest" description="Disordered" evidence="1">
    <location>
        <begin position="57"/>
        <end position="80"/>
    </location>
</feature>
<protein>
    <submittedName>
        <fullName evidence="2">Uncharacterized protein</fullName>
    </submittedName>
</protein>
<keyword evidence="3" id="KW-1185">Reference proteome</keyword>
<accession>A0ABV4CR57</accession>
<dbReference type="EMBL" id="JBGEHV010000107">
    <property type="protein sequence ID" value="MEY8043570.1"/>
    <property type="molecule type" value="Genomic_DNA"/>
</dbReference>
<gene>
    <name evidence="2" type="ORF">AB8O55_29540</name>
</gene>
<organism evidence="2 3">
    <name type="scientific">Saccharopolyspora cebuensis</name>
    <dbReference type="NCBI Taxonomy" id="418759"/>
    <lineage>
        <taxon>Bacteria</taxon>
        <taxon>Bacillati</taxon>
        <taxon>Actinomycetota</taxon>
        <taxon>Actinomycetes</taxon>
        <taxon>Pseudonocardiales</taxon>
        <taxon>Pseudonocardiaceae</taxon>
        <taxon>Saccharopolyspora</taxon>
    </lineage>
</organism>
<dbReference type="Proteomes" id="UP001564626">
    <property type="component" value="Unassembled WGS sequence"/>
</dbReference>
<feature type="region of interest" description="Disordered" evidence="1">
    <location>
        <begin position="1"/>
        <end position="26"/>
    </location>
</feature>
<evidence type="ECO:0000256" key="1">
    <source>
        <dbReference type="SAM" id="MobiDB-lite"/>
    </source>
</evidence>
<evidence type="ECO:0000313" key="3">
    <source>
        <dbReference type="Proteomes" id="UP001564626"/>
    </source>
</evidence>
<reference evidence="2 3" key="1">
    <citation type="submission" date="2024-08" db="EMBL/GenBank/DDBJ databases">
        <title>Genome mining of Saccharopolyspora cebuensis PGLac3 from Nigerian medicinal plant.</title>
        <authorList>
            <person name="Ezeobiora C.E."/>
            <person name="Igbokwe N.H."/>
            <person name="Amin D.H."/>
            <person name="Mendie U.E."/>
        </authorList>
    </citation>
    <scope>NUCLEOTIDE SEQUENCE [LARGE SCALE GENOMIC DNA]</scope>
    <source>
        <strain evidence="2 3">PGLac3</strain>
    </source>
</reference>
<evidence type="ECO:0000313" key="2">
    <source>
        <dbReference type="EMBL" id="MEY8043570.1"/>
    </source>
</evidence>